<gene>
    <name evidence="3" type="ORF">DI563_01455</name>
</gene>
<dbReference type="GO" id="GO:0016877">
    <property type="term" value="F:ligase activity, forming carbon-sulfur bonds"/>
    <property type="evidence" value="ECO:0007669"/>
    <property type="project" value="UniProtKB-ARBA"/>
</dbReference>
<name>A0A2W5QM99_VARPD</name>
<dbReference type="PANTHER" id="PTHR43767">
    <property type="entry name" value="LONG-CHAIN-FATTY-ACID--COA LIGASE"/>
    <property type="match status" value="1"/>
</dbReference>
<evidence type="ECO:0000259" key="1">
    <source>
        <dbReference type="Pfam" id="PF00501"/>
    </source>
</evidence>
<dbReference type="InterPro" id="IPR000873">
    <property type="entry name" value="AMP-dep_synth/lig_dom"/>
</dbReference>
<sequence>MVTANTQQPLTLGQLIVQAIESYPERVALVDGERSLSYRQLGERIAAACRVFQVAGMRRGDVVAQLSSNRIEMFCAMAAAYVGGFTSVTLHPMAGVADHAAIVKDCGARILISERAYEERVRGLRIQCPTVQSWYSHDQDDAALLAFWPDEVPAGTAALTAAGEPEDILRLAYTGGTTGRAKGVMLSSRAMLENTRLWLAGLDWPDAPRTLCSAPISHGAGSLIYPTLARGGTVFLQHGFSVPDWIDAVQRHRIQFTFIVPTMLYALLDAPQASKERLASLRALIYGAAPAAPVRIRHALQRWGNVLVQTYGQTEAPNTILLLDQRAHACATDAELGAAGRPFPGVEVELLDEDDRPVAPGGIGEICVRGPLLMSGYHGQPQQSAETLRGGWLHTGDLARRDAQGLLHIVDRKKDMIITGGFNVYPREVEDVLAAHPAVAAVAVIGVPDLKWGEAVKAVVVARAGTAPTASALIDYVRERKGAIHTPKSVDFVDQVPLTGLGKPDKKTLRQRYWSEQDKEIA</sequence>
<dbReference type="InterPro" id="IPR050237">
    <property type="entry name" value="ATP-dep_AMP-bd_enzyme"/>
</dbReference>
<evidence type="ECO:0000313" key="3">
    <source>
        <dbReference type="EMBL" id="PZQ78136.1"/>
    </source>
</evidence>
<feature type="domain" description="AMP-binding enzyme C-terminal" evidence="2">
    <location>
        <begin position="428"/>
        <end position="503"/>
    </location>
</feature>
<dbReference type="Pfam" id="PF13193">
    <property type="entry name" value="AMP-binding_C"/>
    <property type="match status" value="1"/>
</dbReference>
<dbReference type="PANTHER" id="PTHR43767:SF7">
    <property type="entry name" value="MEDIUM_LONG-CHAIN-FATTY-ACID--COA LIGASE FADD8"/>
    <property type="match status" value="1"/>
</dbReference>
<dbReference type="InterPro" id="IPR042099">
    <property type="entry name" value="ANL_N_sf"/>
</dbReference>
<dbReference type="Gene3D" id="3.30.300.30">
    <property type="match status" value="1"/>
</dbReference>
<dbReference type="Gene3D" id="3.40.50.12780">
    <property type="entry name" value="N-terminal domain of ligase-like"/>
    <property type="match status" value="1"/>
</dbReference>
<comment type="caution">
    <text evidence="3">The sequence shown here is derived from an EMBL/GenBank/DDBJ whole genome shotgun (WGS) entry which is preliminary data.</text>
</comment>
<dbReference type="EMBL" id="QFPP01000005">
    <property type="protein sequence ID" value="PZQ78136.1"/>
    <property type="molecule type" value="Genomic_DNA"/>
</dbReference>
<dbReference type="Pfam" id="PF00501">
    <property type="entry name" value="AMP-binding"/>
    <property type="match status" value="1"/>
</dbReference>
<evidence type="ECO:0000259" key="2">
    <source>
        <dbReference type="Pfam" id="PF13193"/>
    </source>
</evidence>
<evidence type="ECO:0000313" key="4">
    <source>
        <dbReference type="Proteomes" id="UP000249135"/>
    </source>
</evidence>
<organism evidence="3 4">
    <name type="scientific">Variovorax paradoxus</name>
    <dbReference type="NCBI Taxonomy" id="34073"/>
    <lineage>
        <taxon>Bacteria</taxon>
        <taxon>Pseudomonadati</taxon>
        <taxon>Pseudomonadota</taxon>
        <taxon>Betaproteobacteria</taxon>
        <taxon>Burkholderiales</taxon>
        <taxon>Comamonadaceae</taxon>
        <taxon>Variovorax</taxon>
    </lineage>
</organism>
<dbReference type="AlphaFoldDB" id="A0A2W5QM99"/>
<reference evidence="3 4" key="1">
    <citation type="submission" date="2017-08" db="EMBL/GenBank/DDBJ databases">
        <title>Infants hospitalized years apart are colonized by the same room-sourced microbial strains.</title>
        <authorList>
            <person name="Brooks B."/>
            <person name="Olm M.R."/>
            <person name="Firek B.A."/>
            <person name="Baker R."/>
            <person name="Thomas B.C."/>
            <person name="Morowitz M.J."/>
            <person name="Banfield J.F."/>
        </authorList>
    </citation>
    <scope>NUCLEOTIDE SEQUENCE [LARGE SCALE GENOMIC DNA]</scope>
    <source>
        <strain evidence="3">S2_005_003_R2_41</strain>
    </source>
</reference>
<dbReference type="Proteomes" id="UP000249135">
    <property type="component" value="Unassembled WGS sequence"/>
</dbReference>
<dbReference type="InterPro" id="IPR025110">
    <property type="entry name" value="AMP-bd_C"/>
</dbReference>
<dbReference type="InterPro" id="IPR020845">
    <property type="entry name" value="AMP-binding_CS"/>
</dbReference>
<proteinExistence type="predicted"/>
<protein>
    <submittedName>
        <fullName evidence="3">Acyl-CoA synthetase</fullName>
    </submittedName>
</protein>
<dbReference type="PROSITE" id="PS00455">
    <property type="entry name" value="AMP_BINDING"/>
    <property type="match status" value="1"/>
</dbReference>
<dbReference type="InterPro" id="IPR045851">
    <property type="entry name" value="AMP-bd_C_sf"/>
</dbReference>
<feature type="domain" description="AMP-dependent synthetase/ligase" evidence="1">
    <location>
        <begin position="19"/>
        <end position="378"/>
    </location>
</feature>
<accession>A0A2W5QM99</accession>
<dbReference type="SUPFAM" id="SSF56801">
    <property type="entry name" value="Acetyl-CoA synthetase-like"/>
    <property type="match status" value="1"/>
</dbReference>